<name>A0A6C2URI8_9BACT</name>
<organism evidence="1 2">
    <name type="scientific">Pontiella sulfatireligans</name>
    <dbReference type="NCBI Taxonomy" id="2750658"/>
    <lineage>
        <taxon>Bacteria</taxon>
        <taxon>Pseudomonadati</taxon>
        <taxon>Kiritimatiellota</taxon>
        <taxon>Kiritimatiellia</taxon>
        <taxon>Kiritimatiellales</taxon>
        <taxon>Pontiellaceae</taxon>
        <taxon>Pontiella</taxon>
    </lineage>
</organism>
<accession>A0A6C2URI8</accession>
<dbReference type="EMBL" id="CAAHFH010000002">
    <property type="protein sequence ID" value="VGO21546.1"/>
    <property type="molecule type" value="Genomic_DNA"/>
</dbReference>
<sequence>MDDSRDQLDFNFAADDLLEFPRDLGEEGWFQFLSEQKLAIQRVEEKFGIVLNRRVRLRLRGWDEVFEGKLVLDSLLFPPPQAESLQLRLGRMTFENTDIDYCESL</sequence>
<dbReference type="RefSeq" id="WP_136062997.1">
    <property type="nucleotide sequence ID" value="NZ_CAAHFH010000002.1"/>
</dbReference>
<protein>
    <submittedName>
        <fullName evidence="1">Uncharacterized protein</fullName>
    </submittedName>
</protein>
<gene>
    <name evidence="1" type="ORF">SCARR_03620</name>
</gene>
<evidence type="ECO:0000313" key="2">
    <source>
        <dbReference type="Proteomes" id="UP000346198"/>
    </source>
</evidence>
<dbReference type="AlphaFoldDB" id="A0A6C2URI8"/>
<evidence type="ECO:0000313" key="1">
    <source>
        <dbReference type="EMBL" id="VGO21546.1"/>
    </source>
</evidence>
<dbReference type="Proteomes" id="UP000346198">
    <property type="component" value="Unassembled WGS sequence"/>
</dbReference>
<proteinExistence type="predicted"/>
<reference evidence="1 2" key="1">
    <citation type="submission" date="2019-04" db="EMBL/GenBank/DDBJ databases">
        <authorList>
            <person name="Van Vliet M D."/>
        </authorList>
    </citation>
    <scope>NUCLEOTIDE SEQUENCE [LARGE SCALE GENOMIC DNA]</scope>
    <source>
        <strain evidence="1 2">F21</strain>
    </source>
</reference>
<keyword evidence="2" id="KW-1185">Reference proteome</keyword>